<proteinExistence type="predicted"/>
<dbReference type="InterPro" id="IPR028994">
    <property type="entry name" value="Integrin_alpha_N"/>
</dbReference>
<name>A0ABP3V227_9CLOT</name>
<keyword evidence="2" id="KW-1185">Reference proteome</keyword>
<dbReference type="Proteomes" id="UP001501510">
    <property type="component" value="Unassembled WGS sequence"/>
</dbReference>
<evidence type="ECO:0000313" key="2">
    <source>
        <dbReference type="Proteomes" id="UP001501510"/>
    </source>
</evidence>
<organism evidence="1 2">
    <name type="scientific">Clostridium oceanicum</name>
    <dbReference type="NCBI Taxonomy" id="1543"/>
    <lineage>
        <taxon>Bacteria</taxon>
        <taxon>Bacillati</taxon>
        <taxon>Bacillota</taxon>
        <taxon>Clostridia</taxon>
        <taxon>Eubacteriales</taxon>
        <taxon>Clostridiaceae</taxon>
        <taxon>Clostridium</taxon>
    </lineage>
</organism>
<reference evidence="2" key="1">
    <citation type="journal article" date="2019" name="Int. J. Syst. Evol. Microbiol.">
        <title>The Global Catalogue of Microorganisms (GCM) 10K type strain sequencing project: providing services to taxonomists for standard genome sequencing and annotation.</title>
        <authorList>
            <consortium name="The Broad Institute Genomics Platform"/>
            <consortium name="The Broad Institute Genome Sequencing Center for Infectious Disease"/>
            <person name="Wu L."/>
            <person name="Ma J."/>
        </authorList>
    </citation>
    <scope>NUCLEOTIDE SEQUENCE [LARGE SCALE GENOMIC DNA]</scope>
    <source>
        <strain evidence="2">JCM 1407</strain>
    </source>
</reference>
<protein>
    <recommendedName>
        <fullName evidence="3">VCBS repeat-containing protein</fullName>
    </recommendedName>
</protein>
<dbReference type="RefSeq" id="WP_343763797.1">
    <property type="nucleotide sequence ID" value="NZ_BAAACG010000019.1"/>
</dbReference>
<sequence length="244" mass="27927">MFFRVPDEKVQKQTTYIIDSKMADVNGDKLLERVDLIGTKEKPEDIFIDNIRILITNPCTNLKTEIPLKFNAGYSPKLFLGDFNNDKVDDIFVSIFSGGSGGFGFYYVISFLNNIPKTIFDFEKFNQNSLFSGKYKDNYLVDIIDDMTNKKVTIDISYKDKEYLKDIYDENGKLIKPIEASISGLGELYPIDINNDSNYELLGSQRIIGRANADTLGTVQTRLKWNDSKDDFEKIFKEVSVSFN</sequence>
<dbReference type="EMBL" id="BAAACG010000019">
    <property type="protein sequence ID" value="GAA0746831.1"/>
    <property type="molecule type" value="Genomic_DNA"/>
</dbReference>
<dbReference type="SUPFAM" id="SSF69318">
    <property type="entry name" value="Integrin alpha N-terminal domain"/>
    <property type="match status" value="1"/>
</dbReference>
<gene>
    <name evidence="1" type="ORF">GCM10008906_34990</name>
</gene>
<comment type="caution">
    <text evidence="1">The sequence shown here is derived from an EMBL/GenBank/DDBJ whole genome shotgun (WGS) entry which is preliminary data.</text>
</comment>
<evidence type="ECO:0008006" key="3">
    <source>
        <dbReference type="Google" id="ProtNLM"/>
    </source>
</evidence>
<accession>A0ABP3V227</accession>
<evidence type="ECO:0000313" key="1">
    <source>
        <dbReference type="EMBL" id="GAA0746831.1"/>
    </source>
</evidence>